<dbReference type="GO" id="GO:0006487">
    <property type="term" value="P:protein N-linked glycosylation"/>
    <property type="evidence" value="ECO:0007669"/>
    <property type="project" value="TreeGrafter"/>
</dbReference>
<gene>
    <name evidence="2" type="ORF">JBS370_LOCUS34168</name>
    <name evidence="1" type="ORF">OTI717_LOCUS33978</name>
</gene>
<organism evidence="2 3">
    <name type="scientific">Rotaria sordida</name>
    <dbReference type="NCBI Taxonomy" id="392033"/>
    <lineage>
        <taxon>Eukaryota</taxon>
        <taxon>Metazoa</taxon>
        <taxon>Spiralia</taxon>
        <taxon>Gnathifera</taxon>
        <taxon>Rotifera</taxon>
        <taxon>Eurotatoria</taxon>
        <taxon>Bdelloidea</taxon>
        <taxon>Philodinida</taxon>
        <taxon>Philodinidae</taxon>
        <taxon>Rotaria</taxon>
    </lineage>
</organism>
<dbReference type="EMBL" id="CAJOBD010010569">
    <property type="protein sequence ID" value="CAF4154621.1"/>
    <property type="molecule type" value="Genomic_DNA"/>
</dbReference>
<sequence length="146" mass="17379">MVSRSENEKYFQDPIKKYRKQFPSINDSSSKYLSVIIPTYEEVDRLPDMMKDTMNYLEQRQIFSLTPTYGQNIKMYKSTRCGFKLFSRESARKIFLQMVFDVELLYIVEQLKFSIYEIDINWQEISGSKIDPFTASFQMNIDILAI</sequence>
<protein>
    <submittedName>
        <fullName evidence="2">Uncharacterized protein</fullName>
    </submittedName>
</protein>
<dbReference type="PANTHER" id="PTHR10859:SF91">
    <property type="entry name" value="DOLICHYL-PHOSPHATE BETA-GLUCOSYLTRANSFERASE"/>
    <property type="match status" value="1"/>
</dbReference>
<reference evidence="2" key="1">
    <citation type="submission" date="2021-02" db="EMBL/GenBank/DDBJ databases">
        <authorList>
            <person name="Nowell W R."/>
        </authorList>
    </citation>
    <scope>NUCLEOTIDE SEQUENCE</scope>
</reference>
<evidence type="ECO:0000313" key="3">
    <source>
        <dbReference type="Proteomes" id="UP000663836"/>
    </source>
</evidence>
<evidence type="ECO:0000313" key="1">
    <source>
        <dbReference type="EMBL" id="CAF4097245.1"/>
    </source>
</evidence>
<dbReference type="AlphaFoldDB" id="A0A819Y8M2"/>
<proteinExistence type="predicted"/>
<comment type="caution">
    <text evidence="2">The sequence shown here is derived from an EMBL/GenBank/DDBJ whole genome shotgun (WGS) entry which is preliminary data.</text>
</comment>
<dbReference type="Proteomes" id="UP000663836">
    <property type="component" value="Unassembled WGS sequence"/>
</dbReference>
<accession>A0A819Y8M2</accession>
<name>A0A819Y8M2_9BILA</name>
<dbReference type="GO" id="GO:0005789">
    <property type="term" value="C:endoplasmic reticulum membrane"/>
    <property type="evidence" value="ECO:0007669"/>
    <property type="project" value="TreeGrafter"/>
</dbReference>
<dbReference type="PANTHER" id="PTHR10859">
    <property type="entry name" value="GLYCOSYL TRANSFERASE"/>
    <property type="match status" value="1"/>
</dbReference>
<dbReference type="EMBL" id="CAJOAX010011639">
    <property type="protein sequence ID" value="CAF4097245.1"/>
    <property type="molecule type" value="Genomic_DNA"/>
</dbReference>
<evidence type="ECO:0000313" key="2">
    <source>
        <dbReference type="EMBL" id="CAF4154621.1"/>
    </source>
</evidence>
<dbReference type="Proteomes" id="UP000663823">
    <property type="component" value="Unassembled WGS sequence"/>
</dbReference>